<keyword evidence="2" id="KW-0175">Coiled coil</keyword>
<dbReference type="InterPro" id="IPR018612">
    <property type="entry name" value="NSRP1_N"/>
</dbReference>
<evidence type="ECO:0000256" key="2">
    <source>
        <dbReference type="ARBA" id="ARBA00023054"/>
    </source>
</evidence>
<feature type="compositionally biased region" description="Basic residues" evidence="3">
    <location>
        <begin position="237"/>
        <end position="250"/>
    </location>
</feature>
<comment type="similarity">
    <text evidence="1">Belongs to the NSRP1 family.</text>
</comment>
<dbReference type="PANTHER" id="PTHR31938:SF4">
    <property type="entry name" value="NUCLEAR SPECKLE SPLICING REGULATORY PROTEIN 1"/>
    <property type="match status" value="1"/>
</dbReference>
<dbReference type="PANTHER" id="PTHR31938">
    <property type="entry name" value="NUCLEAR SPECKLE SPLICING REGULATORY PROTEIN 1"/>
    <property type="match status" value="1"/>
</dbReference>
<feature type="compositionally biased region" description="Basic and acidic residues" evidence="3">
    <location>
        <begin position="277"/>
        <end position="304"/>
    </location>
</feature>
<feature type="domain" description="Nuclear speckle splicing regulatory protein 1 N-terminal" evidence="4">
    <location>
        <begin position="64"/>
        <end position="180"/>
    </location>
</feature>
<dbReference type="EMBL" id="GECZ01013856">
    <property type="protein sequence ID" value="JAS55913.1"/>
    <property type="molecule type" value="Transcribed_RNA"/>
</dbReference>
<accession>A0A1B6G0S6</accession>
<evidence type="ECO:0000256" key="1">
    <source>
        <dbReference type="ARBA" id="ARBA00010126"/>
    </source>
</evidence>
<protein>
    <recommendedName>
        <fullName evidence="4">Nuclear speckle splicing regulatory protein 1 N-terminal domain-containing protein</fullName>
    </recommendedName>
</protein>
<dbReference type="AlphaFoldDB" id="A0A1B6G0S6"/>
<evidence type="ECO:0000256" key="3">
    <source>
        <dbReference type="SAM" id="MobiDB-lite"/>
    </source>
</evidence>
<evidence type="ECO:0000313" key="5">
    <source>
        <dbReference type="EMBL" id="JAS55913.1"/>
    </source>
</evidence>
<proteinExistence type="inferred from homology"/>
<feature type="region of interest" description="Disordered" evidence="3">
    <location>
        <begin position="218"/>
        <end position="339"/>
    </location>
</feature>
<name>A0A1B6G0S6_9HEMI</name>
<dbReference type="GO" id="GO:0000381">
    <property type="term" value="P:regulation of alternative mRNA splicing, via spliceosome"/>
    <property type="evidence" value="ECO:0007669"/>
    <property type="project" value="InterPro"/>
</dbReference>
<feature type="compositionally biased region" description="Polar residues" evidence="3">
    <location>
        <begin position="330"/>
        <end position="339"/>
    </location>
</feature>
<dbReference type="InterPro" id="IPR042816">
    <property type="entry name" value="Nsrp1"/>
</dbReference>
<feature type="region of interest" description="Disordered" evidence="3">
    <location>
        <begin position="98"/>
        <end position="125"/>
    </location>
</feature>
<evidence type="ECO:0000259" key="4">
    <source>
        <dbReference type="Pfam" id="PF09745"/>
    </source>
</evidence>
<feature type="compositionally biased region" description="Basic and acidic residues" evidence="3">
    <location>
        <begin position="218"/>
        <end position="228"/>
    </location>
</feature>
<feature type="region of interest" description="Disordered" evidence="3">
    <location>
        <begin position="1"/>
        <end position="45"/>
    </location>
</feature>
<feature type="compositionally biased region" description="Low complexity" evidence="3">
    <location>
        <begin position="261"/>
        <end position="275"/>
    </location>
</feature>
<gene>
    <name evidence="5" type="ORF">g.13906</name>
</gene>
<reference evidence="5" key="1">
    <citation type="submission" date="2015-11" db="EMBL/GenBank/DDBJ databases">
        <title>De novo transcriptome assembly of four potential Pierce s Disease insect vectors from Arizona vineyards.</title>
        <authorList>
            <person name="Tassone E.E."/>
        </authorList>
    </citation>
    <scope>NUCLEOTIDE SEQUENCE</scope>
</reference>
<dbReference type="Pfam" id="PF09745">
    <property type="entry name" value="NSRP1_N"/>
    <property type="match status" value="1"/>
</dbReference>
<feature type="compositionally biased region" description="Polar residues" evidence="3">
    <location>
        <begin position="306"/>
        <end position="321"/>
    </location>
</feature>
<sequence>MTTESGKQYGLLLPKKGSNKDIIQRPSVFDEGSDSADSGTGEGDWIKKAYQREANKSLEKRQTKIQVQKALSQDPSIYQYDEVYDEIKDKISKIPVKKEEKKQSRYIQSLKRNAERRKLENERRLERQVQKERLEEGDEFKDKETFVTSSYKKKLEEFQKMDEEEKRMDRLEEIGDVSKQKDISGFYRHLYKTTVDVDQHQNKKDQVNKIELEEKVEIVKKSPTKEMNEDQLNALSAHKKQKRQYRKRTKSGSSREEGEKTTSSSSSSSSTSSSDSDSERRSKLQKKRKEENSQSKEKTPDKKKISTSQNRENIEVSQRSSNEMKENRKPSTSLTNSSTVKDVNVNEVITDSMNRTYEETKPIVNIWLKRTVGALFDDALQRYLERKSKR</sequence>
<organism evidence="5">
    <name type="scientific">Cuerna arida</name>
    <dbReference type="NCBI Taxonomy" id="1464854"/>
    <lineage>
        <taxon>Eukaryota</taxon>
        <taxon>Metazoa</taxon>
        <taxon>Ecdysozoa</taxon>
        <taxon>Arthropoda</taxon>
        <taxon>Hexapoda</taxon>
        <taxon>Insecta</taxon>
        <taxon>Pterygota</taxon>
        <taxon>Neoptera</taxon>
        <taxon>Paraneoptera</taxon>
        <taxon>Hemiptera</taxon>
        <taxon>Auchenorrhyncha</taxon>
        <taxon>Membracoidea</taxon>
        <taxon>Cicadellidae</taxon>
        <taxon>Cicadellinae</taxon>
        <taxon>Proconiini</taxon>
        <taxon>Cuerna</taxon>
    </lineage>
</organism>
<feature type="compositionally biased region" description="Basic and acidic residues" evidence="3">
    <location>
        <begin position="112"/>
        <end position="125"/>
    </location>
</feature>